<dbReference type="Gene3D" id="1.10.443.10">
    <property type="entry name" value="Intergrase catalytic core"/>
    <property type="match status" value="1"/>
</dbReference>
<dbReference type="GO" id="GO:0071897">
    <property type="term" value="P:DNA biosynthetic process"/>
    <property type="evidence" value="ECO:0007669"/>
    <property type="project" value="UniProtKB-ARBA"/>
</dbReference>
<evidence type="ECO:0000313" key="7">
    <source>
        <dbReference type="EMBL" id="CAH0112265.1"/>
    </source>
</evidence>
<evidence type="ECO:0000256" key="1">
    <source>
        <dbReference type="ARBA" id="ARBA00023125"/>
    </source>
</evidence>
<feature type="domain" description="Tyr recombinase" evidence="5">
    <location>
        <begin position="1004"/>
        <end position="1206"/>
    </location>
</feature>
<dbReference type="PANTHER" id="PTHR33050">
    <property type="entry name" value="REVERSE TRANSCRIPTASE DOMAIN-CONTAINING PROTEIN"/>
    <property type="match status" value="1"/>
</dbReference>
<dbReference type="InterPro" id="IPR011010">
    <property type="entry name" value="DNA_brk_join_enz"/>
</dbReference>
<dbReference type="Proteomes" id="UP000789390">
    <property type="component" value="Unassembled WGS sequence"/>
</dbReference>
<dbReference type="Gene3D" id="1.10.150.130">
    <property type="match status" value="1"/>
</dbReference>
<dbReference type="InterPro" id="IPR043502">
    <property type="entry name" value="DNA/RNA_pol_sf"/>
</dbReference>
<dbReference type="PANTHER" id="PTHR33050:SF7">
    <property type="entry name" value="RIBONUCLEASE H"/>
    <property type="match status" value="1"/>
</dbReference>
<dbReference type="CDD" id="cd09275">
    <property type="entry name" value="RNase_HI_RT_DIRS1"/>
    <property type="match status" value="1"/>
</dbReference>
<dbReference type="GO" id="GO:0003677">
    <property type="term" value="F:DNA binding"/>
    <property type="evidence" value="ECO:0007669"/>
    <property type="project" value="UniProtKB-KW"/>
</dbReference>
<dbReference type="InterPro" id="IPR044068">
    <property type="entry name" value="CB"/>
</dbReference>
<dbReference type="SUPFAM" id="SSF56672">
    <property type="entry name" value="DNA/RNA polymerases"/>
    <property type="match status" value="1"/>
</dbReference>
<reference evidence="7" key="1">
    <citation type="submission" date="2021-11" db="EMBL/GenBank/DDBJ databases">
        <authorList>
            <person name="Schell T."/>
        </authorList>
    </citation>
    <scope>NUCLEOTIDE SEQUENCE</scope>
    <source>
        <strain evidence="7">M5</strain>
    </source>
</reference>
<dbReference type="AlphaFoldDB" id="A0A8J2SAD3"/>
<evidence type="ECO:0000259" key="4">
    <source>
        <dbReference type="PROSITE" id="PS50878"/>
    </source>
</evidence>
<keyword evidence="8" id="KW-1185">Reference proteome</keyword>
<dbReference type="SUPFAM" id="SSF47823">
    <property type="entry name" value="lambda integrase-like, N-terminal domain"/>
    <property type="match status" value="1"/>
</dbReference>
<feature type="region of interest" description="Disordered" evidence="3">
    <location>
        <begin position="1"/>
        <end position="32"/>
    </location>
</feature>
<keyword evidence="2" id="KW-0233">DNA recombination</keyword>
<dbReference type="InterPro" id="IPR052055">
    <property type="entry name" value="Hepadnavirus_pol/RT"/>
</dbReference>
<dbReference type="CDD" id="cd03714">
    <property type="entry name" value="RT_DIRS1"/>
    <property type="match status" value="1"/>
</dbReference>
<keyword evidence="1" id="KW-0238">DNA-binding</keyword>
<evidence type="ECO:0000313" key="8">
    <source>
        <dbReference type="Proteomes" id="UP000789390"/>
    </source>
</evidence>
<dbReference type="PROSITE" id="PS50878">
    <property type="entry name" value="RT_POL"/>
    <property type="match status" value="1"/>
</dbReference>
<name>A0A8J2SAD3_9CRUS</name>
<proteinExistence type="predicted"/>
<evidence type="ECO:0000256" key="2">
    <source>
        <dbReference type="ARBA" id="ARBA00023172"/>
    </source>
</evidence>
<dbReference type="OrthoDB" id="2897838at2759"/>
<dbReference type="Pfam" id="PF00589">
    <property type="entry name" value="Phage_integrase"/>
    <property type="match status" value="1"/>
</dbReference>
<dbReference type="InterPro" id="IPR013762">
    <property type="entry name" value="Integrase-like_cat_sf"/>
</dbReference>
<sequence length="1215" mass="135162">MQSEEVRQQPSPSRSSERSPARQAHNQSVSEGAAPFLVSKEISDDLTLWLTKGMSGDESKAISKRFPLQFEDESFTVRPPKLDGYMQRRAKDKNVLKSVNSAEEMLIAVQHKVCDIAPPLVDLYARVLTLEGGEQVEAAKDSVRSALRQWARAWLHVTKQRRRAVVDLVEPSFEFLLAGQDSFAAGAQAREKLFTEKFLESMLREATQDATLAQKDALTRPAIRAGRPARLARGRTVREPAPFQQPYQRPGVAGASQGATRRGRVRGARNAGDSWSRIGQRYERNLAFFPINVCSPDIQVGARLLRFSKNWERVTDDRWILDSVAWGVKFDFLSKPRQNSFPPQIKMSSEMVAVCDQEVRDLILKEAVKEIVDGSEGFVCSLFVIPKKMGGFRPIVNLKPLNKFIKYEHFKMENLQAVRFLLREGDWMVKVDLKDAYLTVPIHASHKKFVRFQWQGRIFEFSCLAFGLAPAPRIFTKILKVVMAFVRKQGVRLVIYLDDILIINESREGALADLKLVVELLQDLGFILNVEKSLFEPTQSIEFLGVIVDALKLSFALPPGKIQTVTDLCRAALSRDSISLRDIACIMGNFTWAIPTMPFAQAHYRSMQRFYIDQAQKVEFDLATKCVLSPEARADLEWWVSNLSVRMGKRFFPKLPDLEIYTDASLTGWGAVCNGVTTNGSWTLSDSRRHINELELIGALFAIQAFVGRSSGIAVRLVLDNATAVAYINHGGGTRSLALTAIAKDLVTWCENQEIAVEAVHIAGKLNIEADAESRAGPDAGDWKLDPEVFRKIFHLWPTNIDLFASPWNAQLDTFVSWKPQPGALASNAFTLNWERWAALDRPTLVPVVTGAVLRPTTAPASGALSIDLAVERSASTAENGRTAISRVEALGRRYSLQGLSAEVVQLLLEGFRPRTESAYESAWRNWMRWCMERGENPLSADLGNILEFLSSLRMAGKAYNTINVHRSMLSMTLDSLEGGAIGEHPLVIRLMKACYNKNPPQPKYTVMWSPDKILLHLSSLGSNDSLPLPVMTRKAVTLVALASFMRVAEITAINLKSLVFSEDAVLFSLSTLRKTQRSGSLASLSIKKFENPLVCPVEAIRSFVNATAALRSGSAEENLWISVRAPHGPVSSNTIARWIKTVMKDSGIDTDIFSAHSTRSAASSQAAKDGWSIESILKTGSWARESTFNRFYNRSGMVSDATAEITGRENGSDS</sequence>
<dbReference type="PROSITE" id="PS51898">
    <property type="entry name" value="TYR_RECOMBINASE"/>
    <property type="match status" value="1"/>
</dbReference>
<evidence type="ECO:0000259" key="6">
    <source>
        <dbReference type="PROSITE" id="PS51900"/>
    </source>
</evidence>
<gene>
    <name evidence="7" type="ORF">DGAL_LOCUS15980</name>
</gene>
<protein>
    <recommendedName>
        <fullName evidence="9">Reverse transcriptase domain-containing protein</fullName>
    </recommendedName>
</protein>
<evidence type="ECO:0000256" key="3">
    <source>
        <dbReference type="SAM" id="MobiDB-lite"/>
    </source>
</evidence>
<dbReference type="GO" id="GO:0006310">
    <property type="term" value="P:DNA recombination"/>
    <property type="evidence" value="ECO:0007669"/>
    <property type="project" value="UniProtKB-KW"/>
</dbReference>
<dbReference type="InterPro" id="IPR043128">
    <property type="entry name" value="Rev_trsase/Diguanyl_cyclase"/>
</dbReference>
<dbReference type="SUPFAM" id="SSF56349">
    <property type="entry name" value="DNA breaking-rejoining enzymes"/>
    <property type="match status" value="1"/>
</dbReference>
<dbReference type="PROSITE" id="PS51900">
    <property type="entry name" value="CB"/>
    <property type="match status" value="1"/>
</dbReference>
<organism evidence="7 8">
    <name type="scientific">Daphnia galeata</name>
    <dbReference type="NCBI Taxonomy" id="27404"/>
    <lineage>
        <taxon>Eukaryota</taxon>
        <taxon>Metazoa</taxon>
        <taxon>Ecdysozoa</taxon>
        <taxon>Arthropoda</taxon>
        <taxon>Crustacea</taxon>
        <taxon>Branchiopoda</taxon>
        <taxon>Diplostraca</taxon>
        <taxon>Cladocera</taxon>
        <taxon>Anomopoda</taxon>
        <taxon>Daphniidae</taxon>
        <taxon>Daphnia</taxon>
    </lineage>
</organism>
<dbReference type="EMBL" id="CAKKLH010000325">
    <property type="protein sequence ID" value="CAH0112265.1"/>
    <property type="molecule type" value="Genomic_DNA"/>
</dbReference>
<dbReference type="InterPro" id="IPR000477">
    <property type="entry name" value="RT_dom"/>
</dbReference>
<feature type="region of interest" description="Disordered" evidence="3">
    <location>
        <begin position="234"/>
        <end position="271"/>
    </location>
</feature>
<feature type="domain" description="Core-binding (CB)" evidence="6">
    <location>
        <begin position="895"/>
        <end position="978"/>
    </location>
</feature>
<dbReference type="Gene3D" id="3.10.10.10">
    <property type="entry name" value="HIV Type 1 Reverse Transcriptase, subunit A, domain 1"/>
    <property type="match status" value="1"/>
</dbReference>
<accession>A0A8J2SAD3</accession>
<dbReference type="InterPro" id="IPR002104">
    <property type="entry name" value="Integrase_catalytic"/>
</dbReference>
<evidence type="ECO:0000259" key="5">
    <source>
        <dbReference type="PROSITE" id="PS51898"/>
    </source>
</evidence>
<feature type="domain" description="Reverse transcriptase" evidence="4">
    <location>
        <begin position="366"/>
        <end position="548"/>
    </location>
</feature>
<dbReference type="Gene3D" id="3.30.70.270">
    <property type="match status" value="1"/>
</dbReference>
<dbReference type="GO" id="GO:0015074">
    <property type="term" value="P:DNA integration"/>
    <property type="evidence" value="ECO:0007669"/>
    <property type="project" value="InterPro"/>
</dbReference>
<evidence type="ECO:0008006" key="9">
    <source>
        <dbReference type="Google" id="ProtNLM"/>
    </source>
</evidence>
<dbReference type="InterPro" id="IPR010998">
    <property type="entry name" value="Integrase_recombinase_N"/>
</dbReference>
<dbReference type="Pfam" id="PF00078">
    <property type="entry name" value="RVT_1"/>
    <property type="match status" value="1"/>
</dbReference>
<comment type="caution">
    <text evidence="7">The sequence shown here is derived from an EMBL/GenBank/DDBJ whole genome shotgun (WGS) entry which is preliminary data.</text>
</comment>